<name>A0A6C7E7H0_ILUCY</name>
<keyword evidence="1" id="KW-0472">Membrane</keyword>
<evidence type="ECO:0000313" key="4">
    <source>
        <dbReference type="Proteomes" id="UP000011863"/>
    </source>
</evidence>
<dbReference type="GO" id="GO:0005886">
    <property type="term" value="C:plasma membrane"/>
    <property type="evidence" value="ECO:0007669"/>
    <property type="project" value="InterPro"/>
</dbReference>
<evidence type="ECO:0000256" key="1">
    <source>
        <dbReference type="SAM" id="Phobius"/>
    </source>
</evidence>
<dbReference type="RefSeq" id="WP_015441678.1">
    <property type="nucleotide sequence ID" value="NC_020520.1"/>
</dbReference>
<keyword evidence="1" id="KW-0812">Transmembrane</keyword>
<dbReference type="Pfam" id="PF10099">
    <property type="entry name" value="RskA_C"/>
    <property type="match status" value="1"/>
</dbReference>
<sequence>MTDRSAPSDPPEIDIDPYADEAGRVGSLFGDEVGGDVADLLADPAMWEVPSADLGDRIVAAVSSEAHVDPMPTGPTVSEGSSGSVVRSSRFAQVRPALLGAAAAMLLVFGGIVALSALSGNPQPEDVAGDFVPTGLLPDVGGTVEVTSFDSGLEIVVDAPSLPRRANGEFYEGWLRLDDGRLVPIGTFHEGDGVTLWAGIELDAVVGMTITLEEAVAADSPEQASSGRVVLKFDFPEG</sequence>
<keyword evidence="1" id="KW-1133">Transmembrane helix</keyword>
<protein>
    <recommendedName>
        <fullName evidence="2">Anti-sigma K factor RskA C-terminal domain-containing protein</fullName>
    </recommendedName>
</protein>
<dbReference type="Proteomes" id="UP000011863">
    <property type="component" value="Chromosome"/>
</dbReference>
<dbReference type="EMBL" id="AP012057">
    <property type="protein sequence ID" value="BAN02431.1"/>
    <property type="molecule type" value="Genomic_DNA"/>
</dbReference>
<dbReference type="OrthoDB" id="4328740at2"/>
<accession>A0A6C7E7H0</accession>
<organism evidence="3 4">
    <name type="scientific">Ilumatobacter coccineus (strain NBRC 103263 / KCTC 29153 / YM16-304)</name>
    <dbReference type="NCBI Taxonomy" id="1313172"/>
    <lineage>
        <taxon>Bacteria</taxon>
        <taxon>Bacillati</taxon>
        <taxon>Actinomycetota</taxon>
        <taxon>Acidimicrobiia</taxon>
        <taxon>Acidimicrobiales</taxon>
        <taxon>Ilumatobacteraceae</taxon>
        <taxon>Ilumatobacter</taxon>
    </lineage>
</organism>
<dbReference type="AlphaFoldDB" id="A0A6C7E7H0"/>
<evidence type="ECO:0000259" key="2">
    <source>
        <dbReference type="Pfam" id="PF10099"/>
    </source>
</evidence>
<feature type="transmembrane region" description="Helical" evidence="1">
    <location>
        <begin position="97"/>
        <end position="118"/>
    </location>
</feature>
<proteinExistence type="predicted"/>
<keyword evidence="4" id="KW-1185">Reference proteome</keyword>
<reference evidence="3 4" key="1">
    <citation type="journal article" date="2013" name="Int. J. Syst. Evol. Microbiol.">
        <title>Ilumatobacter nonamiense sp. nov. and Ilumatobacter coccineum sp. nov., isolated from seashore sand.</title>
        <authorList>
            <person name="Matsumoto A."/>
            <person name="Kasai H."/>
            <person name="Matsuo Y."/>
            <person name="Shizuri Y."/>
            <person name="Ichikawa N."/>
            <person name="Fujita N."/>
            <person name="Omura S."/>
            <person name="Takahashi Y."/>
        </authorList>
    </citation>
    <scope>NUCLEOTIDE SEQUENCE [LARGE SCALE GENOMIC DNA]</scope>
    <source>
        <strain evidence="4">NBRC 103263 / KCTC 29153 / YM16-304</strain>
    </source>
</reference>
<gene>
    <name evidence="3" type="ORF">YM304_21170</name>
</gene>
<dbReference type="InterPro" id="IPR018764">
    <property type="entry name" value="RskA_C"/>
</dbReference>
<evidence type="ECO:0000313" key="3">
    <source>
        <dbReference type="EMBL" id="BAN02431.1"/>
    </source>
</evidence>
<feature type="domain" description="Anti-sigma K factor RskA C-terminal" evidence="2">
    <location>
        <begin position="99"/>
        <end position="218"/>
    </location>
</feature>
<dbReference type="KEGG" id="aym:YM304_21170"/>